<dbReference type="OrthoDB" id="9428285at2759"/>
<dbReference type="CDD" id="cd00116">
    <property type="entry name" value="LRR_RI"/>
    <property type="match status" value="1"/>
</dbReference>
<dbReference type="Gene3D" id="3.80.10.10">
    <property type="entry name" value="Ribonuclease Inhibitor"/>
    <property type="match status" value="2"/>
</dbReference>
<dbReference type="GeneTree" id="ENSGT00940000161492"/>
<sequence>MQPLQTVISLLCVSLSCRLSDCGLTDTSLGDLATALRTNQSLTVLNLGGNKLGDAGVQLLCDGLKHSNCKLHKLDLKGCGVTATGCGDLAPVLRTNQSLTELSLRGNNLGDAGVQLLCKELKHPNCKLQTLDLRYCGVTAIGCGDLAPVLRTSQSLTELKLRGNNLGDAGVRLLCKGLKHLNCKLQKLYLGYCGVTATGCKDLAPVLRTSHRLTELNLWGKLGDAGVRLLCKGLKHPNCKLQKLHLGSCGLTAAGFRDLAAVLSTSQSLKELDLGANNPGDAGVQLLCEGLKQLNCKLQSLLWSCGLTETSCRDLAAVLRTSQSLTELDLSDNKLGVSGVRLLCEGLKHPNSFLDGHLPGASCEDLAAVLRAKESLTDLDLGYNYLGDAGMQRLCKGLSHPNCKLQRLGQARWSLRVLGFGEAPFSSAVTTAAGSSAALVATGI</sequence>
<dbReference type="SMART" id="SM00368">
    <property type="entry name" value="LRR_RI"/>
    <property type="match status" value="12"/>
</dbReference>
<dbReference type="InterPro" id="IPR032675">
    <property type="entry name" value="LRR_dom_sf"/>
</dbReference>
<keyword evidence="3" id="KW-0677">Repeat</keyword>
<feature type="signal peptide" evidence="4">
    <location>
        <begin position="1"/>
        <end position="22"/>
    </location>
</feature>
<dbReference type="InterPro" id="IPR006553">
    <property type="entry name" value="Leu-rich_rpt_Cys-con_subtyp"/>
</dbReference>
<dbReference type="Proteomes" id="UP000694390">
    <property type="component" value="Unassembled WGS sequence"/>
</dbReference>
<evidence type="ECO:0000256" key="2">
    <source>
        <dbReference type="ARBA" id="ARBA00022490"/>
    </source>
</evidence>
<dbReference type="InterPro" id="IPR001611">
    <property type="entry name" value="Leu-rich_rpt"/>
</dbReference>
<dbReference type="InterPro" id="IPR050637">
    <property type="entry name" value="NLRP_innate_immun_reg"/>
</dbReference>
<dbReference type="PANTHER" id="PTHR45690">
    <property type="entry name" value="NACHT, LRR AND PYD DOMAINS-CONTAINING PROTEIN 12"/>
    <property type="match status" value="1"/>
</dbReference>
<evidence type="ECO:0000256" key="4">
    <source>
        <dbReference type="SAM" id="SignalP"/>
    </source>
</evidence>
<dbReference type="GO" id="GO:0005737">
    <property type="term" value="C:cytoplasm"/>
    <property type="evidence" value="ECO:0007669"/>
    <property type="project" value="UniProtKB-SubCell"/>
</dbReference>
<evidence type="ECO:0000313" key="5">
    <source>
        <dbReference type="Ensembl" id="ENSGEVP00005021695.1"/>
    </source>
</evidence>
<feature type="chain" id="PRO_5034629494" evidence="4">
    <location>
        <begin position="23"/>
        <end position="444"/>
    </location>
</feature>
<evidence type="ECO:0000313" key="6">
    <source>
        <dbReference type="Proteomes" id="UP000694390"/>
    </source>
</evidence>
<dbReference type="SUPFAM" id="SSF52047">
    <property type="entry name" value="RNI-like"/>
    <property type="match status" value="2"/>
</dbReference>
<keyword evidence="2" id="KW-0963">Cytoplasm</keyword>
<keyword evidence="4" id="KW-0732">Signal</keyword>
<dbReference type="AlphaFoldDB" id="A0A8C4Y8M9"/>
<comment type="subcellular location">
    <subcellularLocation>
        <location evidence="1">Cytoplasm</location>
    </subcellularLocation>
</comment>
<keyword evidence="6" id="KW-1185">Reference proteome</keyword>
<evidence type="ECO:0000256" key="3">
    <source>
        <dbReference type="ARBA" id="ARBA00022737"/>
    </source>
</evidence>
<dbReference type="SMART" id="SM00367">
    <property type="entry name" value="LRR_CC"/>
    <property type="match status" value="7"/>
</dbReference>
<proteinExistence type="predicted"/>
<reference evidence="5" key="2">
    <citation type="submission" date="2025-09" db="UniProtKB">
        <authorList>
            <consortium name="Ensembl"/>
        </authorList>
    </citation>
    <scope>IDENTIFICATION</scope>
</reference>
<name>A0A8C4Y8M9_9SAUR</name>
<organism evidence="5 6">
    <name type="scientific">Gopherus evgoodei</name>
    <name type="common">Goodes thornscrub tortoise</name>
    <dbReference type="NCBI Taxonomy" id="1825980"/>
    <lineage>
        <taxon>Eukaryota</taxon>
        <taxon>Metazoa</taxon>
        <taxon>Chordata</taxon>
        <taxon>Craniata</taxon>
        <taxon>Vertebrata</taxon>
        <taxon>Euteleostomi</taxon>
        <taxon>Archelosauria</taxon>
        <taxon>Testudinata</taxon>
        <taxon>Testudines</taxon>
        <taxon>Cryptodira</taxon>
        <taxon>Durocryptodira</taxon>
        <taxon>Testudinoidea</taxon>
        <taxon>Testudinidae</taxon>
        <taxon>Gopherus</taxon>
    </lineage>
</organism>
<dbReference type="PANTHER" id="PTHR45690:SF19">
    <property type="entry name" value="NACHT, LRR AND PYD DOMAINS-CONTAINING PROTEIN 3"/>
    <property type="match status" value="1"/>
</dbReference>
<dbReference type="Pfam" id="PF13516">
    <property type="entry name" value="LRR_6"/>
    <property type="match status" value="10"/>
</dbReference>
<evidence type="ECO:0000256" key="1">
    <source>
        <dbReference type="ARBA" id="ARBA00004496"/>
    </source>
</evidence>
<accession>A0A8C4Y8M9</accession>
<reference evidence="5" key="1">
    <citation type="submission" date="2025-08" db="UniProtKB">
        <authorList>
            <consortium name="Ensembl"/>
        </authorList>
    </citation>
    <scope>IDENTIFICATION</scope>
</reference>
<protein>
    <submittedName>
        <fullName evidence="5">Uncharacterized protein</fullName>
    </submittedName>
</protein>
<dbReference type="Ensembl" id="ENSGEVT00005022791.1">
    <property type="protein sequence ID" value="ENSGEVP00005021695.1"/>
    <property type="gene ID" value="ENSGEVG00005015404.1"/>
</dbReference>